<keyword evidence="9 11" id="KW-0030">Aminoacyl-tRNA synthetase</keyword>
<comment type="similarity">
    <text evidence="2 11">Belongs to the class-II aminoacyl-tRNA synthetase family.</text>
</comment>
<comment type="caution">
    <text evidence="13">The sequence shown here is derived from an EMBL/GenBank/DDBJ whole genome shotgun (WGS) entry which is preliminary data.</text>
</comment>
<keyword evidence="4 11" id="KW-0963">Cytoplasm</keyword>
<protein>
    <recommendedName>
        <fullName evidence="11">Glycine--tRNA ligase beta subunit</fullName>
        <ecNumber evidence="11">6.1.1.14</ecNumber>
    </recommendedName>
    <alternativeName>
        <fullName evidence="11">Glycyl-tRNA synthetase beta subunit</fullName>
        <shortName evidence="11">GlyRS</shortName>
    </alternativeName>
</protein>
<proteinExistence type="inferred from homology"/>
<keyword evidence="6 11" id="KW-0547">Nucleotide-binding</keyword>
<evidence type="ECO:0000313" key="14">
    <source>
        <dbReference type="Proteomes" id="UP000231632"/>
    </source>
</evidence>
<dbReference type="NCBIfam" id="TIGR00211">
    <property type="entry name" value="glyS"/>
    <property type="match status" value="1"/>
</dbReference>
<gene>
    <name evidence="11" type="primary">glyS</name>
    <name evidence="13" type="ORF">MMIC_P1428</name>
</gene>
<evidence type="ECO:0000256" key="10">
    <source>
        <dbReference type="ARBA" id="ARBA00047937"/>
    </source>
</evidence>
<keyword evidence="14" id="KW-1185">Reference proteome</keyword>
<dbReference type="GO" id="GO:0004820">
    <property type="term" value="F:glycine-tRNA ligase activity"/>
    <property type="evidence" value="ECO:0007669"/>
    <property type="project" value="UniProtKB-UniRule"/>
</dbReference>
<keyword evidence="7 11" id="KW-0067">ATP-binding</keyword>
<dbReference type="PANTHER" id="PTHR30075">
    <property type="entry name" value="GLYCYL-TRNA SYNTHETASE"/>
    <property type="match status" value="1"/>
</dbReference>
<dbReference type="GO" id="GO:0005829">
    <property type="term" value="C:cytosol"/>
    <property type="evidence" value="ECO:0007669"/>
    <property type="project" value="TreeGrafter"/>
</dbReference>
<feature type="domain" description="DALR anticodon binding" evidence="12">
    <location>
        <begin position="589"/>
        <end position="691"/>
    </location>
</feature>
<dbReference type="Pfam" id="PF05746">
    <property type="entry name" value="DALR_1"/>
    <property type="match status" value="1"/>
</dbReference>
<evidence type="ECO:0000256" key="3">
    <source>
        <dbReference type="ARBA" id="ARBA00011209"/>
    </source>
</evidence>
<evidence type="ECO:0000256" key="8">
    <source>
        <dbReference type="ARBA" id="ARBA00022917"/>
    </source>
</evidence>
<dbReference type="GO" id="GO:0006420">
    <property type="term" value="P:arginyl-tRNA aminoacylation"/>
    <property type="evidence" value="ECO:0007669"/>
    <property type="project" value="InterPro"/>
</dbReference>
<dbReference type="EMBL" id="BDFD01000011">
    <property type="protein sequence ID" value="GAV20462.1"/>
    <property type="molecule type" value="Genomic_DNA"/>
</dbReference>
<dbReference type="PROSITE" id="PS50861">
    <property type="entry name" value="AA_TRNA_LIGASE_II_GLYAB"/>
    <property type="match status" value="1"/>
</dbReference>
<dbReference type="RefSeq" id="WP_072659782.1">
    <property type="nucleotide sequence ID" value="NZ_BDFD01000011.1"/>
</dbReference>
<evidence type="ECO:0000256" key="6">
    <source>
        <dbReference type="ARBA" id="ARBA00022741"/>
    </source>
</evidence>
<reference evidence="13 14" key="1">
    <citation type="journal article" date="2017" name="Arch. Microbiol.">
        <title>Mariprofundus micogutta sp. nov., a novel iron-oxidizing zetaproteobacterium isolated from a deep-sea hydrothermal field at the Bayonnaise knoll of the Izu-Ogasawara arc, and a description of Mariprofundales ord. nov. and Zetaproteobacteria classis nov.</title>
        <authorList>
            <person name="Makita H."/>
            <person name="Tanaka E."/>
            <person name="Mitsunobu S."/>
            <person name="Miyazaki M."/>
            <person name="Nunoura T."/>
            <person name="Uematsu K."/>
            <person name="Takaki Y."/>
            <person name="Nishi S."/>
            <person name="Shimamura S."/>
            <person name="Takai K."/>
        </authorList>
    </citation>
    <scope>NUCLEOTIDE SEQUENCE [LARGE SCALE GENOMIC DNA]</scope>
    <source>
        <strain evidence="13 14">ET2</strain>
    </source>
</reference>
<dbReference type="GO" id="GO:0006426">
    <property type="term" value="P:glycyl-tRNA aminoacylation"/>
    <property type="evidence" value="ECO:0007669"/>
    <property type="project" value="UniProtKB-UniRule"/>
</dbReference>
<dbReference type="HAMAP" id="MF_00255">
    <property type="entry name" value="Gly_tRNA_synth_beta"/>
    <property type="match status" value="1"/>
</dbReference>
<dbReference type="InterPro" id="IPR015944">
    <property type="entry name" value="Gly-tRNA-synth_bsu"/>
</dbReference>
<keyword evidence="8 11" id="KW-0648">Protein biosynthesis</keyword>
<evidence type="ECO:0000256" key="4">
    <source>
        <dbReference type="ARBA" id="ARBA00022490"/>
    </source>
</evidence>
<dbReference type="OrthoDB" id="9775440at2"/>
<comment type="subunit">
    <text evidence="3 11">Tetramer of two alpha and two beta subunits.</text>
</comment>
<dbReference type="GO" id="GO:0004814">
    <property type="term" value="F:arginine-tRNA ligase activity"/>
    <property type="evidence" value="ECO:0007669"/>
    <property type="project" value="InterPro"/>
</dbReference>
<evidence type="ECO:0000256" key="9">
    <source>
        <dbReference type="ARBA" id="ARBA00023146"/>
    </source>
</evidence>
<dbReference type="PRINTS" id="PR01045">
    <property type="entry name" value="TRNASYNTHGB"/>
</dbReference>
<dbReference type="AlphaFoldDB" id="A0A1L8CNG5"/>
<organism evidence="13 14">
    <name type="scientific">Mariprofundus micogutta</name>
    <dbReference type="NCBI Taxonomy" id="1921010"/>
    <lineage>
        <taxon>Bacteria</taxon>
        <taxon>Pseudomonadati</taxon>
        <taxon>Pseudomonadota</taxon>
        <taxon>Candidatius Mariprofundia</taxon>
        <taxon>Mariprofundales</taxon>
        <taxon>Mariprofundaceae</taxon>
        <taxon>Mariprofundus</taxon>
    </lineage>
</organism>
<comment type="subcellular location">
    <subcellularLocation>
        <location evidence="1 11">Cytoplasm</location>
    </subcellularLocation>
</comment>
<evidence type="ECO:0000256" key="5">
    <source>
        <dbReference type="ARBA" id="ARBA00022598"/>
    </source>
</evidence>
<evidence type="ECO:0000256" key="2">
    <source>
        <dbReference type="ARBA" id="ARBA00008226"/>
    </source>
</evidence>
<dbReference type="STRING" id="1921010.MMIC_P1428"/>
<dbReference type="SUPFAM" id="SSF109604">
    <property type="entry name" value="HD-domain/PDEase-like"/>
    <property type="match status" value="1"/>
</dbReference>
<keyword evidence="5 11" id="KW-0436">Ligase</keyword>
<dbReference type="EC" id="6.1.1.14" evidence="11"/>
<dbReference type="InterPro" id="IPR006194">
    <property type="entry name" value="Gly-tRNA-synth_heterodimer"/>
</dbReference>
<accession>A0A1L8CNG5</accession>
<dbReference type="GO" id="GO:0005524">
    <property type="term" value="F:ATP binding"/>
    <property type="evidence" value="ECO:0007669"/>
    <property type="project" value="UniProtKB-UniRule"/>
</dbReference>
<evidence type="ECO:0000259" key="12">
    <source>
        <dbReference type="Pfam" id="PF05746"/>
    </source>
</evidence>
<dbReference type="Pfam" id="PF02092">
    <property type="entry name" value="tRNA_synt_2f"/>
    <property type="match status" value="1"/>
</dbReference>
<sequence length="699" mass="76510">MSMKPLLIEIGVEEIPAGVAPRMGEVLQRNVVDVLADAGIQNVMVSLGVTPRRLMLHAASCPVQQDDREETIWGPPERVAFKDAEPTGAAHGFAKKSGLSLDDFELADKGDGKGNYMKAVRTVKGRPVAEILAEAMPAILRKLPSPKQMQWQDGDSRPDAFIRPVRWIVARLGDDVIPFSFAGVTAGKLSRGHRVHGSVGEIDVHDPFAWLEGQFVHADRNSRKALIAEQLATAARKQGVELVDDDDLLEEVTDLVEWPMAIAASYDEDFLRLPEEVSRIELKHHQRCFSAHDANGKVSPVFFTVANIESRNPDAVAEGNERVVNARLADAAFYFDRDPKESLDARVEKLSEIVFQDGLGMVGDQVRRMRAFVLDNATALGVDANDAQRAALLCKSDLTTGLVGEFPELQGYMGGKYARMDGENDAVAHAIEHHYAPAGADDDLPPSRISRAIGVIERADKLLGYFHLGRIPTASADPFGLRRAAIGLIRLLADTSTPIEMTLDQVINEAAKQWNQQRVTIAIADETKQQVREFIIERLLGLSVSLGFSKTSVDAAVNSSEIRPLYREALIARHLMGFESSEDGQAIAAANKRIANILKKAGSVEPDVKTSLFSETAEQALFDALLMAESGFNQAVAEGSFEESISPALAELARLRAPVDRFFDDVMVMAEDEAVRANRLALLSRLRSLFLNLADISRL</sequence>
<dbReference type="InterPro" id="IPR008909">
    <property type="entry name" value="DALR_anticod-bd"/>
</dbReference>
<evidence type="ECO:0000256" key="7">
    <source>
        <dbReference type="ARBA" id="ARBA00022840"/>
    </source>
</evidence>
<evidence type="ECO:0000256" key="11">
    <source>
        <dbReference type="HAMAP-Rule" id="MF_00255"/>
    </source>
</evidence>
<name>A0A1L8CNG5_9PROT</name>
<comment type="catalytic activity">
    <reaction evidence="10 11">
        <text>tRNA(Gly) + glycine + ATP = glycyl-tRNA(Gly) + AMP + diphosphate</text>
        <dbReference type="Rhea" id="RHEA:16013"/>
        <dbReference type="Rhea" id="RHEA-COMP:9664"/>
        <dbReference type="Rhea" id="RHEA-COMP:9683"/>
        <dbReference type="ChEBI" id="CHEBI:30616"/>
        <dbReference type="ChEBI" id="CHEBI:33019"/>
        <dbReference type="ChEBI" id="CHEBI:57305"/>
        <dbReference type="ChEBI" id="CHEBI:78442"/>
        <dbReference type="ChEBI" id="CHEBI:78522"/>
        <dbReference type="ChEBI" id="CHEBI:456215"/>
        <dbReference type="EC" id="6.1.1.14"/>
    </reaction>
</comment>
<evidence type="ECO:0000256" key="1">
    <source>
        <dbReference type="ARBA" id="ARBA00004496"/>
    </source>
</evidence>
<dbReference type="Proteomes" id="UP000231632">
    <property type="component" value="Unassembled WGS sequence"/>
</dbReference>
<dbReference type="PANTHER" id="PTHR30075:SF2">
    <property type="entry name" value="GLYCINE--TRNA LIGASE, CHLOROPLASTIC_MITOCHONDRIAL 2"/>
    <property type="match status" value="1"/>
</dbReference>
<evidence type="ECO:0000313" key="13">
    <source>
        <dbReference type="EMBL" id="GAV20462.1"/>
    </source>
</evidence>